<evidence type="ECO:0000313" key="2">
    <source>
        <dbReference type="Proteomes" id="UP000030595"/>
    </source>
</evidence>
<dbReference type="PANTHER" id="PTHR35145">
    <property type="entry name" value="CYTOPLASMIC PROTEIN-RELATED"/>
    <property type="match status" value="1"/>
</dbReference>
<protein>
    <submittedName>
        <fullName evidence="1">Membrane protein</fullName>
    </submittedName>
</protein>
<organism evidence="1 2">
    <name type="scientific">Ureibacillus massiliensis 4400831 = CIP 108448 = CCUG 49529</name>
    <dbReference type="NCBI Taxonomy" id="1211035"/>
    <lineage>
        <taxon>Bacteria</taxon>
        <taxon>Bacillati</taxon>
        <taxon>Bacillota</taxon>
        <taxon>Bacilli</taxon>
        <taxon>Bacillales</taxon>
        <taxon>Caryophanaceae</taxon>
        <taxon>Ureibacillus</taxon>
    </lineage>
</organism>
<dbReference type="Gene3D" id="3.90.1150.30">
    <property type="match status" value="1"/>
</dbReference>
<dbReference type="RefSeq" id="WP_036172598.1">
    <property type="nucleotide sequence ID" value="NZ_AVCZ01000004.1"/>
</dbReference>
<dbReference type="InterPro" id="IPR058532">
    <property type="entry name" value="YjbR/MT2646/Rv2570-like"/>
</dbReference>
<evidence type="ECO:0000313" key="1">
    <source>
        <dbReference type="EMBL" id="KGR91707.1"/>
    </source>
</evidence>
<dbReference type="InterPro" id="IPR007351">
    <property type="entry name" value="YjbR"/>
</dbReference>
<dbReference type="EMBL" id="JPVQ01000004">
    <property type="protein sequence ID" value="KGR91707.1"/>
    <property type="molecule type" value="Genomic_DNA"/>
</dbReference>
<dbReference type="Proteomes" id="UP000030595">
    <property type="component" value="Unassembled WGS sequence"/>
</dbReference>
<proteinExistence type="predicted"/>
<dbReference type="PANTHER" id="PTHR35145:SF1">
    <property type="entry name" value="CYTOPLASMIC PROTEIN"/>
    <property type="match status" value="1"/>
</dbReference>
<reference evidence="1 2" key="1">
    <citation type="submission" date="2014-02" db="EMBL/GenBank/DDBJ databases">
        <title>Draft genome sequence of Lysinibacillus massiliensis CCUG 49529.</title>
        <authorList>
            <person name="Zhang F."/>
            <person name="Wang G."/>
            <person name="Zhang L."/>
        </authorList>
    </citation>
    <scope>NUCLEOTIDE SEQUENCE [LARGE SCALE GENOMIC DNA]</scope>
    <source>
        <strain evidence="1 2">CCUG 49529</strain>
    </source>
</reference>
<keyword evidence="2" id="KW-1185">Reference proteome</keyword>
<dbReference type="OrthoDB" id="9789813at2"/>
<dbReference type="Pfam" id="PF04237">
    <property type="entry name" value="YjbR"/>
    <property type="match status" value="1"/>
</dbReference>
<name>A0A0A3JXH1_9BACL</name>
<comment type="caution">
    <text evidence="1">The sequence shown here is derived from an EMBL/GenBank/DDBJ whole genome shotgun (WGS) entry which is preliminary data.</text>
</comment>
<gene>
    <name evidence="1" type="ORF">CD30_03780</name>
</gene>
<accession>A0A0A3JXH1</accession>
<dbReference type="InterPro" id="IPR038056">
    <property type="entry name" value="YjbR-like_sf"/>
</dbReference>
<sequence>MNMNEIIKHCLSYPHSFEDHPFGEGWTAIRHRENKKIFALIFNRNGHLCVNLKCDPDYAGTLRNTFADVQPGYHMNKDHWNTVILDGDLPKAEIYDMVKHSFEITKPKSKKAYI</sequence>
<dbReference type="eggNOG" id="COG2315">
    <property type="taxonomic scope" value="Bacteria"/>
</dbReference>
<dbReference type="AlphaFoldDB" id="A0A0A3JXH1"/>
<dbReference type="SUPFAM" id="SSF142906">
    <property type="entry name" value="YjbR-like"/>
    <property type="match status" value="1"/>
</dbReference>